<feature type="domain" description="5'-Nucleotidase C-terminal" evidence="4">
    <location>
        <begin position="364"/>
        <end position="501"/>
    </location>
</feature>
<keyword evidence="1 2" id="KW-0732">Signal</keyword>
<dbReference type="PROSITE" id="PS51257">
    <property type="entry name" value="PROKAR_LIPOPROTEIN"/>
    <property type="match status" value="1"/>
</dbReference>
<accession>A0ABT6NI20</accession>
<dbReference type="InterPro" id="IPR008334">
    <property type="entry name" value="5'-Nucleotdase_C"/>
</dbReference>
<name>A0ABT6NI20_9BACT</name>
<evidence type="ECO:0000256" key="2">
    <source>
        <dbReference type="SAM" id="SignalP"/>
    </source>
</evidence>
<gene>
    <name evidence="5" type="ORF">QHF89_00505</name>
</gene>
<dbReference type="InterPro" id="IPR029052">
    <property type="entry name" value="Metallo-depent_PP-like"/>
</dbReference>
<dbReference type="EMBL" id="JARZHI010000001">
    <property type="protein sequence ID" value="MDI1427948.1"/>
    <property type="molecule type" value="Genomic_DNA"/>
</dbReference>
<reference evidence="5 6" key="1">
    <citation type="submission" date="2023-04" db="EMBL/GenBank/DDBJ databases">
        <title>The genome sequence of Polyangium sorediatum DSM14670.</title>
        <authorList>
            <person name="Zhang X."/>
        </authorList>
    </citation>
    <scope>NUCLEOTIDE SEQUENCE [LARGE SCALE GENOMIC DNA]</scope>
    <source>
        <strain evidence="5 6">DSM 14670</strain>
    </source>
</reference>
<dbReference type="InterPro" id="IPR004843">
    <property type="entry name" value="Calcineurin-like_PHP"/>
</dbReference>
<dbReference type="Pfam" id="PF02872">
    <property type="entry name" value="5_nucleotid_C"/>
    <property type="match status" value="1"/>
</dbReference>
<evidence type="ECO:0000313" key="6">
    <source>
        <dbReference type="Proteomes" id="UP001160301"/>
    </source>
</evidence>
<dbReference type="Gene3D" id="3.60.21.10">
    <property type="match status" value="1"/>
</dbReference>
<evidence type="ECO:0000313" key="5">
    <source>
        <dbReference type="EMBL" id="MDI1427948.1"/>
    </source>
</evidence>
<dbReference type="Pfam" id="PF00149">
    <property type="entry name" value="Metallophos"/>
    <property type="match status" value="1"/>
</dbReference>
<dbReference type="InterPro" id="IPR036907">
    <property type="entry name" value="5'-Nucleotdase_C_sf"/>
</dbReference>
<protein>
    <submittedName>
        <fullName evidence="5">Bifunctional metallophosphatase/5'-nucleotidase</fullName>
    </submittedName>
</protein>
<feature type="domain" description="Calcineurin-like phosphoesterase" evidence="3">
    <location>
        <begin position="57"/>
        <end position="269"/>
    </location>
</feature>
<sequence>MKARIRDRARTHVPALLLGLALVSGCGAPATETPAKHPDEPATTTTTTAAKAGCAVLSINDTYRIESLPRDRGGMARVRTLRKELEKKHPDLVVLHAGDLLFPSLLSNMYKGRQMIDAMNRLDGREGRDERLFVVLGNHEFDKEDPNVLTARLGESEFRWLSSNVHFKVNEQNKPAVTWPEGKVLPRTIVPCGALKVGIFGVTIGANAPYVASVHDPIEAARAQTAALRNEGADVVVGLTHLSMTTDHALLKRLGAEGPDVLVGGHEHQQQKAMVGNRGIYKADADAVSANVLTIDRSSGNLRISHEWVPLEGAAVPEDPEMKAWVDATLRKHEEEYCAQQTPPAGAGCLGEVLGTAGEELAAEELEIRRFETNFGDWILDLALGAFPDAKKRPEVAFVNSGSLRLGLNLPKGEPITRRRIEELFAYPAELRLLEITGDTLQKVVNRSIEDWTGQGHFLQIAGFAFEHDPAKKTASKLTLLGDKPRTIGPKDVIYAVTTAYLVTPSVKGNQDGYTMLNPAMVVAKGPDLKQVVLDALAALKKQGKPLAPKVDGRICNTERKGVCRAL</sequence>
<feature type="chain" id="PRO_5046743859" evidence="2">
    <location>
        <begin position="31"/>
        <end position="567"/>
    </location>
</feature>
<dbReference type="Gene3D" id="3.90.780.10">
    <property type="entry name" value="5'-Nucleotidase, C-terminal domain"/>
    <property type="match status" value="1"/>
</dbReference>
<comment type="caution">
    <text evidence="5">The sequence shown here is derived from an EMBL/GenBank/DDBJ whole genome shotgun (WGS) entry which is preliminary data.</text>
</comment>
<evidence type="ECO:0000256" key="1">
    <source>
        <dbReference type="ARBA" id="ARBA00022729"/>
    </source>
</evidence>
<feature type="signal peptide" evidence="2">
    <location>
        <begin position="1"/>
        <end position="30"/>
    </location>
</feature>
<keyword evidence="6" id="KW-1185">Reference proteome</keyword>
<dbReference type="InterPro" id="IPR006179">
    <property type="entry name" value="5_nucleotidase/apyrase"/>
</dbReference>
<dbReference type="SUPFAM" id="SSF55816">
    <property type="entry name" value="5'-nucleotidase (syn. UDP-sugar hydrolase), C-terminal domain"/>
    <property type="match status" value="1"/>
</dbReference>
<dbReference type="Proteomes" id="UP001160301">
    <property type="component" value="Unassembled WGS sequence"/>
</dbReference>
<evidence type="ECO:0000259" key="3">
    <source>
        <dbReference type="Pfam" id="PF00149"/>
    </source>
</evidence>
<dbReference type="PANTHER" id="PTHR11575:SF24">
    <property type="entry name" value="5'-NUCLEOTIDASE"/>
    <property type="match status" value="1"/>
</dbReference>
<evidence type="ECO:0000259" key="4">
    <source>
        <dbReference type="Pfam" id="PF02872"/>
    </source>
</evidence>
<dbReference type="RefSeq" id="WP_284719868.1">
    <property type="nucleotide sequence ID" value="NZ_JARZHI010000001.1"/>
</dbReference>
<dbReference type="PANTHER" id="PTHR11575">
    <property type="entry name" value="5'-NUCLEOTIDASE-RELATED"/>
    <property type="match status" value="1"/>
</dbReference>
<proteinExistence type="predicted"/>
<organism evidence="5 6">
    <name type="scientific">Polyangium sorediatum</name>
    <dbReference type="NCBI Taxonomy" id="889274"/>
    <lineage>
        <taxon>Bacteria</taxon>
        <taxon>Pseudomonadati</taxon>
        <taxon>Myxococcota</taxon>
        <taxon>Polyangia</taxon>
        <taxon>Polyangiales</taxon>
        <taxon>Polyangiaceae</taxon>
        <taxon>Polyangium</taxon>
    </lineage>
</organism>
<dbReference type="SUPFAM" id="SSF56300">
    <property type="entry name" value="Metallo-dependent phosphatases"/>
    <property type="match status" value="1"/>
</dbReference>